<feature type="transmembrane region" description="Helical" evidence="8">
    <location>
        <begin position="82"/>
        <end position="99"/>
    </location>
</feature>
<name>A0A0A3J382_9BACI</name>
<sequence length="366" mass="40797">MKPNNAVTPVQLAVTIISTIIGVSILGIPNFVTEKVGTAAPLSSVLGVLMGGFGILAITLLGRRFPKQTLIGYNQEILGKKIGNFFSIIVILFFLTLMGVETRHFAEVIVGSLLPNTPISIAIFFMIFLCASVSFLSVSTFVYIHFFYLPFIIIPLLIILLPSIQNVTYYHLLPITGHDVSIRMLFSGGMNVTQAVSNFMVIAMLIPFMKNPQKCVKSGLWGYAIGSLFFIITITIALAVFGAEEMKHLLWPTLGLGKMVRIPGDVLSRVDAILLIAWIFAVFTTLFSYYFLYVRGVAELMRSSRYRLIAFLGFPFVFMVASLPQDIYEVYYYVLEVTLVGLIITIIYPVLLFILSIIRRQRGITE</sequence>
<feature type="transmembrane region" description="Helical" evidence="8">
    <location>
        <begin position="12"/>
        <end position="32"/>
    </location>
</feature>
<dbReference type="GO" id="GO:0016020">
    <property type="term" value="C:membrane"/>
    <property type="evidence" value="ECO:0007669"/>
    <property type="project" value="UniProtKB-SubCell"/>
</dbReference>
<dbReference type="eggNOG" id="COG0814">
    <property type="taxonomic scope" value="Bacteria"/>
</dbReference>
<evidence type="ECO:0000256" key="6">
    <source>
        <dbReference type="ARBA" id="ARBA00022989"/>
    </source>
</evidence>
<reference evidence="9 10" key="1">
    <citation type="submission" date="2014-02" db="EMBL/GenBank/DDBJ databases">
        <title>Draft genome sequence of Lysinibacillus odysseyi NBRC 100172.</title>
        <authorList>
            <person name="Zhang F."/>
            <person name="Wang G."/>
            <person name="Zhang L."/>
        </authorList>
    </citation>
    <scope>NUCLEOTIDE SEQUENCE [LARGE SCALE GENOMIC DNA]</scope>
    <source>
        <strain evidence="9 10">NBRC 100172</strain>
    </source>
</reference>
<proteinExistence type="inferred from homology"/>
<dbReference type="InterPro" id="IPR004761">
    <property type="entry name" value="Spore_GerAB"/>
</dbReference>
<evidence type="ECO:0000313" key="10">
    <source>
        <dbReference type="Proteomes" id="UP000030437"/>
    </source>
</evidence>
<dbReference type="RefSeq" id="WP_036157837.1">
    <property type="nucleotide sequence ID" value="NZ_AVCX01000001.1"/>
</dbReference>
<keyword evidence="10" id="KW-1185">Reference proteome</keyword>
<feature type="transmembrane region" description="Helical" evidence="8">
    <location>
        <begin position="220"/>
        <end position="243"/>
    </location>
</feature>
<dbReference type="EMBL" id="JPVP01000060">
    <property type="protein sequence ID" value="KGR81507.1"/>
    <property type="molecule type" value="Genomic_DNA"/>
</dbReference>
<feature type="transmembrane region" description="Helical" evidence="8">
    <location>
        <begin position="272"/>
        <end position="294"/>
    </location>
</feature>
<evidence type="ECO:0000256" key="3">
    <source>
        <dbReference type="ARBA" id="ARBA00022448"/>
    </source>
</evidence>
<comment type="subcellular location">
    <subcellularLocation>
        <location evidence="1">Membrane</location>
        <topology evidence="1">Multi-pass membrane protein</topology>
    </subcellularLocation>
</comment>
<evidence type="ECO:0000313" key="9">
    <source>
        <dbReference type="EMBL" id="KGR81507.1"/>
    </source>
</evidence>
<keyword evidence="6 8" id="KW-1133">Transmembrane helix</keyword>
<keyword evidence="5 8" id="KW-0812">Transmembrane</keyword>
<feature type="transmembrane region" description="Helical" evidence="8">
    <location>
        <begin position="330"/>
        <end position="358"/>
    </location>
</feature>
<comment type="similarity">
    <text evidence="2">Belongs to the amino acid-polyamine-organocation (APC) superfamily. Spore germination protein (SGP) (TC 2.A.3.9) family.</text>
</comment>
<keyword evidence="3" id="KW-0813">Transport</keyword>
<evidence type="ECO:0000256" key="2">
    <source>
        <dbReference type="ARBA" id="ARBA00007998"/>
    </source>
</evidence>
<feature type="transmembrane region" description="Helical" evidence="8">
    <location>
        <begin position="38"/>
        <end position="61"/>
    </location>
</feature>
<feature type="transmembrane region" description="Helical" evidence="8">
    <location>
        <begin position="119"/>
        <end position="139"/>
    </location>
</feature>
<evidence type="ECO:0000256" key="8">
    <source>
        <dbReference type="SAM" id="Phobius"/>
    </source>
</evidence>
<dbReference type="PANTHER" id="PTHR34975">
    <property type="entry name" value="SPORE GERMINATION PROTEIN A2"/>
    <property type="match status" value="1"/>
</dbReference>
<dbReference type="Gene3D" id="1.20.1740.10">
    <property type="entry name" value="Amino acid/polyamine transporter I"/>
    <property type="match status" value="1"/>
</dbReference>
<keyword evidence="4" id="KW-0309">Germination</keyword>
<accession>A0A0A3J382</accession>
<comment type="caution">
    <text evidence="9">The sequence shown here is derived from an EMBL/GenBank/DDBJ whole genome shotgun (WGS) entry which is preliminary data.</text>
</comment>
<feature type="transmembrane region" description="Helical" evidence="8">
    <location>
        <begin position="306"/>
        <end position="324"/>
    </location>
</feature>
<dbReference type="Pfam" id="PF03845">
    <property type="entry name" value="Spore_permease"/>
    <property type="match status" value="1"/>
</dbReference>
<feature type="transmembrane region" description="Helical" evidence="8">
    <location>
        <begin position="146"/>
        <end position="164"/>
    </location>
</feature>
<dbReference type="AlphaFoldDB" id="A0A0A3J382"/>
<dbReference type="Proteomes" id="UP000030437">
    <property type="component" value="Unassembled WGS sequence"/>
</dbReference>
<dbReference type="OrthoDB" id="2661055at2"/>
<evidence type="ECO:0000256" key="7">
    <source>
        <dbReference type="ARBA" id="ARBA00023136"/>
    </source>
</evidence>
<organism evidence="9 10">
    <name type="scientific">Lysinibacillus odysseyi 34hs-1 = NBRC 100172</name>
    <dbReference type="NCBI Taxonomy" id="1220589"/>
    <lineage>
        <taxon>Bacteria</taxon>
        <taxon>Bacillati</taxon>
        <taxon>Bacillota</taxon>
        <taxon>Bacilli</taxon>
        <taxon>Bacillales</taxon>
        <taxon>Bacillaceae</taxon>
        <taxon>Lysinibacillus</taxon>
    </lineage>
</organism>
<evidence type="ECO:0000256" key="1">
    <source>
        <dbReference type="ARBA" id="ARBA00004141"/>
    </source>
</evidence>
<dbReference type="PANTHER" id="PTHR34975:SF2">
    <property type="entry name" value="SPORE GERMINATION PROTEIN A2"/>
    <property type="match status" value="1"/>
</dbReference>
<feature type="transmembrane region" description="Helical" evidence="8">
    <location>
        <begin position="184"/>
        <end position="208"/>
    </location>
</feature>
<evidence type="ECO:0000256" key="5">
    <source>
        <dbReference type="ARBA" id="ARBA00022692"/>
    </source>
</evidence>
<evidence type="ECO:0000256" key="4">
    <source>
        <dbReference type="ARBA" id="ARBA00022544"/>
    </source>
</evidence>
<keyword evidence="7 8" id="KW-0472">Membrane</keyword>
<dbReference type="NCBIfam" id="TIGR00912">
    <property type="entry name" value="2A0309"/>
    <property type="match status" value="1"/>
</dbReference>
<dbReference type="STRING" id="1220589.CD32_19310"/>
<protein>
    <submittedName>
        <fullName evidence="9">Spore gernimation protein</fullName>
    </submittedName>
</protein>
<dbReference type="GO" id="GO:0009847">
    <property type="term" value="P:spore germination"/>
    <property type="evidence" value="ECO:0007669"/>
    <property type="project" value="InterPro"/>
</dbReference>
<gene>
    <name evidence="9" type="ORF">CD32_19310</name>
</gene>